<keyword evidence="8" id="KW-1185">Reference proteome</keyword>
<comment type="similarity">
    <text evidence="1">Belongs to the NAPE-PLD family.</text>
</comment>
<dbReference type="OrthoDB" id="332863at2759"/>
<dbReference type="GO" id="GO:0009395">
    <property type="term" value="P:phospholipid catabolic process"/>
    <property type="evidence" value="ECO:0007669"/>
    <property type="project" value="UniProtKB-KW"/>
</dbReference>
<feature type="binding site" evidence="6">
    <location>
        <position position="301"/>
    </location>
    <ligand>
        <name>Zn(2+)</name>
        <dbReference type="ChEBI" id="CHEBI:29105"/>
        <label>2</label>
    </ligand>
</feature>
<feature type="binding site" evidence="6">
    <location>
        <position position="147"/>
    </location>
    <ligand>
        <name>Zn(2+)</name>
        <dbReference type="ChEBI" id="CHEBI:29105"/>
        <label>2</label>
    </ligand>
</feature>
<dbReference type="GO" id="GO:0008270">
    <property type="term" value="F:zinc ion binding"/>
    <property type="evidence" value="ECO:0007669"/>
    <property type="project" value="InterPro"/>
</dbReference>
<dbReference type="EC" id="3.1.4.54" evidence="2"/>
<organism evidence="8 10">
    <name type="scientific">Biomphalaria glabrata</name>
    <name type="common">Bloodfluke planorb</name>
    <name type="synonym">Freshwater snail</name>
    <dbReference type="NCBI Taxonomy" id="6526"/>
    <lineage>
        <taxon>Eukaryota</taxon>
        <taxon>Metazoa</taxon>
        <taxon>Spiralia</taxon>
        <taxon>Lophotrochozoa</taxon>
        <taxon>Mollusca</taxon>
        <taxon>Gastropoda</taxon>
        <taxon>Heterobranchia</taxon>
        <taxon>Euthyneura</taxon>
        <taxon>Panpulmonata</taxon>
        <taxon>Hygrophila</taxon>
        <taxon>Lymnaeoidea</taxon>
        <taxon>Planorbidae</taxon>
        <taxon>Biomphalaria</taxon>
    </lineage>
</organism>
<dbReference type="PIRSF" id="PIRSF038896">
    <property type="entry name" value="NAPE-PLD"/>
    <property type="match status" value="1"/>
</dbReference>
<gene>
    <name evidence="9 10 11" type="primary">LOC106073108</name>
</gene>
<evidence type="ECO:0000259" key="7">
    <source>
        <dbReference type="Pfam" id="PF12706"/>
    </source>
</evidence>
<dbReference type="RefSeq" id="XP_055883668.1">
    <property type="nucleotide sequence ID" value="XM_056027693.1"/>
</dbReference>
<keyword evidence="3" id="KW-0443">Lipid metabolism</keyword>
<evidence type="ECO:0000313" key="8">
    <source>
        <dbReference type="Proteomes" id="UP001165740"/>
    </source>
</evidence>
<dbReference type="AlphaFoldDB" id="A0A9W3A8P0"/>
<evidence type="ECO:0000256" key="5">
    <source>
        <dbReference type="PIRSR" id="PIRSR038896-50"/>
    </source>
</evidence>
<dbReference type="KEGG" id="bgt:106073108"/>
<feature type="binding site" evidence="6">
    <location>
        <position position="143"/>
    </location>
    <ligand>
        <name>Zn(2+)</name>
        <dbReference type="ChEBI" id="CHEBI:29105"/>
        <label>1</label>
    </ligand>
</feature>
<proteinExistence type="inferred from homology"/>
<reference evidence="9 10" key="1">
    <citation type="submission" date="2025-04" db="UniProtKB">
        <authorList>
            <consortium name="RefSeq"/>
        </authorList>
    </citation>
    <scope>IDENTIFICATION</scope>
</reference>
<dbReference type="GeneID" id="106073108"/>
<dbReference type="Gene3D" id="3.60.15.10">
    <property type="entry name" value="Ribonuclease Z/Hydroxyacylglutathione hydrolase-like"/>
    <property type="match status" value="1"/>
</dbReference>
<feature type="binding site" evidence="6">
    <location>
        <position position="242"/>
    </location>
    <ligand>
        <name>Zn(2+)</name>
        <dbReference type="ChEBI" id="CHEBI:29105"/>
        <label>2</label>
    </ligand>
</feature>
<name>A0A9W3A8P0_BIOGL</name>
<dbReference type="SUPFAM" id="SSF56281">
    <property type="entry name" value="Metallo-hydrolase/oxidoreductase"/>
    <property type="match status" value="1"/>
</dbReference>
<dbReference type="PANTHER" id="PTHR15032">
    <property type="entry name" value="N-ACYL-PHOSPHATIDYLETHANOLAMINE-HYDROLYZING PHOSPHOLIPASE D"/>
    <property type="match status" value="1"/>
</dbReference>
<keyword evidence="3" id="KW-0595">Phospholipid degradation</keyword>
<keyword evidence="6" id="KW-0479">Metal-binding</keyword>
<dbReference type="InterPro" id="IPR024884">
    <property type="entry name" value="NAPE-PLD"/>
</dbReference>
<evidence type="ECO:0000256" key="2">
    <source>
        <dbReference type="ARBA" id="ARBA00012279"/>
    </source>
</evidence>
<dbReference type="RefSeq" id="XP_055883667.1">
    <property type="nucleotide sequence ID" value="XM_056027692.1"/>
</dbReference>
<evidence type="ECO:0000256" key="4">
    <source>
        <dbReference type="ARBA" id="ARBA00048025"/>
    </source>
</evidence>
<dbReference type="GO" id="GO:0070290">
    <property type="term" value="F:N-acylphosphatidylethanolamine-specific phospholipase D activity"/>
    <property type="evidence" value="ECO:0007669"/>
    <property type="project" value="UniProtKB-EC"/>
</dbReference>
<dbReference type="InterPro" id="IPR001279">
    <property type="entry name" value="Metallo-B-lactamas"/>
</dbReference>
<feature type="binding site" evidence="6">
    <location>
        <position position="148"/>
    </location>
    <ligand>
        <name>Zn(2+)</name>
        <dbReference type="ChEBI" id="CHEBI:29105"/>
        <label>2</label>
    </ligand>
</feature>
<keyword evidence="3" id="KW-1208">Phospholipid metabolism</keyword>
<comment type="cofactor">
    <cofactor evidence="6">
        <name>Zn(2+)</name>
        <dbReference type="ChEBI" id="CHEBI:29105"/>
    </cofactor>
    <text evidence="6">Binds 2 zinc divalent cations per subunit.</text>
</comment>
<evidence type="ECO:0000313" key="9">
    <source>
        <dbReference type="RefSeq" id="XP_013089040.2"/>
    </source>
</evidence>
<feature type="binding site" evidence="5">
    <location>
        <position position="279"/>
    </location>
    <ligand>
        <name>an N-acyl-1,2-diacyl-sn-glycero-3-phosphoethanolamine</name>
        <dbReference type="ChEBI" id="CHEBI:62537"/>
    </ligand>
</feature>
<keyword evidence="6" id="KW-0862">Zinc</keyword>
<evidence type="ECO:0000313" key="10">
    <source>
        <dbReference type="RefSeq" id="XP_055883667.1"/>
    </source>
</evidence>
<dbReference type="GO" id="GO:0070292">
    <property type="term" value="P:N-acylphosphatidylethanolamine metabolic process"/>
    <property type="evidence" value="ECO:0007669"/>
    <property type="project" value="TreeGrafter"/>
</dbReference>
<feature type="binding site" evidence="5">
    <location>
        <position position="146"/>
    </location>
    <ligand>
        <name>an N-acyl-1,2-diacyl-sn-glycero-3-phosphoethanolamine</name>
        <dbReference type="ChEBI" id="CHEBI:62537"/>
    </ligand>
</feature>
<dbReference type="Pfam" id="PF12706">
    <property type="entry name" value="Lactamase_B_2"/>
    <property type="match status" value="1"/>
</dbReference>
<comment type="catalytic activity">
    <reaction evidence="4">
        <text>N-(5Z,8Z,11Z,14Z-eicosatetraenoyl)-1,2-di-(9Z-octadecenoyl)-sn-glycero-3-phosphoethanolamine + H2O = N-(5Z,8Z,11Z,14Z-eicosatetraenoyl)-ethanolamine + 1,2-di-(9Z-octadecenoyl)-sn-glycero-3-phosphate + H(+)</text>
        <dbReference type="Rhea" id="RHEA:45528"/>
        <dbReference type="ChEBI" id="CHEBI:2700"/>
        <dbReference type="ChEBI" id="CHEBI:15377"/>
        <dbReference type="ChEBI" id="CHEBI:15378"/>
        <dbReference type="ChEBI" id="CHEBI:74546"/>
        <dbReference type="ChEBI" id="CHEBI:85277"/>
    </reaction>
    <physiologicalReaction direction="left-to-right" evidence="4">
        <dbReference type="Rhea" id="RHEA:45529"/>
    </physiologicalReaction>
</comment>
<evidence type="ECO:0000313" key="11">
    <source>
        <dbReference type="RefSeq" id="XP_055883668.1"/>
    </source>
</evidence>
<dbReference type="OMA" id="RMAPMHW"/>
<keyword evidence="3" id="KW-0442">Lipid degradation</keyword>
<dbReference type="GO" id="GO:0070291">
    <property type="term" value="P:N-acylethanolamine metabolic process"/>
    <property type="evidence" value="ECO:0007669"/>
    <property type="project" value="TreeGrafter"/>
</dbReference>
<dbReference type="PANTHER" id="PTHR15032:SF4">
    <property type="entry name" value="N-ACYL-PHOSPHATIDYLETHANOLAMINE-HYDROLYZING PHOSPHOLIPASE D"/>
    <property type="match status" value="1"/>
</dbReference>
<sequence>MEVLVEETDIADKEPSGSHHILTADGRFSSSWDPWRKPSFASLLKFLFMRSEDSVPDSVSLEKTLPIIKADVSQFDKSPDSGIRHMWIGHATSLVQFDGVTLLTDPIFSNRCSPFQWLGTKRYRPPPLTIDQLPKIDCVLISHNHYDHLDINSVKALNERYGESLTWYVPLGLKQWMNDSGCSNVIELQWWQEHLHSTESQVKMVCTPCQHWCKRTLNDDNKVLWSSWCVLGPKHKFYFAGDTGYCNVFKEIGKKYGPFTLSTIPIGAYSPRWFLKHHHVDPSEAVDIHIDVKSKKSIGIHWGTFVLSKEFYLEPREKLKEELEKRGMTLSSFITVHHGDVLVTD</sequence>
<evidence type="ECO:0000256" key="3">
    <source>
        <dbReference type="ARBA" id="ARBA00022668"/>
    </source>
</evidence>
<dbReference type="InterPro" id="IPR036866">
    <property type="entry name" value="RibonucZ/Hydroxyglut_hydro"/>
</dbReference>
<dbReference type="RefSeq" id="XP_013089040.2">
    <property type="nucleotide sequence ID" value="XM_013233586.2"/>
</dbReference>
<feature type="binding site" evidence="6">
    <location>
        <position position="211"/>
    </location>
    <ligand>
        <name>Zn(2+)</name>
        <dbReference type="ChEBI" id="CHEBI:29105"/>
        <label>1</label>
    </ligand>
</feature>
<protein>
    <recommendedName>
        <fullName evidence="2">N-acetylphosphatidylethanolamine-hydrolyzing phospholipase D</fullName>
        <ecNumber evidence="2">3.1.4.54</ecNumber>
    </recommendedName>
</protein>
<dbReference type="Proteomes" id="UP001165740">
    <property type="component" value="Chromosome 4"/>
</dbReference>
<feature type="binding site" evidence="6">
    <location>
        <position position="242"/>
    </location>
    <ligand>
        <name>Zn(2+)</name>
        <dbReference type="ChEBI" id="CHEBI:29105"/>
        <label>1</label>
    </ligand>
</feature>
<dbReference type="GO" id="GO:0005737">
    <property type="term" value="C:cytoplasm"/>
    <property type="evidence" value="ECO:0007669"/>
    <property type="project" value="TreeGrafter"/>
</dbReference>
<evidence type="ECO:0000256" key="6">
    <source>
        <dbReference type="PIRSR" id="PIRSR038896-51"/>
    </source>
</evidence>
<evidence type="ECO:0000256" key="1">
    <source>
        <dbReference type="ARBA" id="ARBA00010127"/>
    </source>
</evidence>
<feature type="domain" description="Metallo-beta-lactamase" evidence="7">
    <location>
        <begin position="102"/>
        <end position="302"/>
    </location>
</feature>
<accession>A0A9W3A8P0</accession>
<feature type="binding site" evidence="6">
    <location>
        <position position="145"/>
    </location>
    <ligand>
        <name>Zn(2+)</name>
        <dbReference type="ChEBI" id="CHEBI:29105"/>
        <label>1</label>
    </ligand>
</feature>